<feature type="compositionally biased region" description="Basic residues" evidence="1">
    <location>
        <begin position="87"/>
        <end position="113"/>
    </location>
</feature>
<proteinExistence type="predicted"/>
<sequence>MGIIIILLKTIGTAPRNKHETHQSSLRGNQSSAVLSSKERSLLCGTHAIPCSGTLTSGTGSRFIQGRGFRPQTEPCIPHGPPQSTRCAKKKKQDPSHRHLPHSRRRRHYRTSQ</sequence>
<feature type="region of interest" description="Disordered" evidence="1">
    <location>
        <begin position="55"/>
        <end position="113"/>
    </location>
</feature>
<evidence type="ECO:0000256" key="1">
    <source>
        <dbReference type="SAM" id="MobiDB-lite"/>
    </source>
</evidence>
<protein>
    <submittedName>
        <fullName evidence="2">Uncharacterized protein</fullName>
    </submittedName>
</protein>
<accession>A0A0A9D9U9</accession>
<name>A0A0A9D9U9_ARUDO</name>
<reference evidence="2" key="1">
    <citation type="submission" date="2014-09" db="EMBL/GenBank/DDBJ databases">
        <authorList>
            <person name="Magalhaes I.L.F."/>
            <person name="Oliveira U."/>
            <person name="Santos F.R."/>
            <person name="Vidigal T.H.D.A."/>
            <person name="Brescovit A.D."/>
            <person name="Santos A.J."/>
        </authorList>
    </citation>
    <scope>NUCLEOTIDE SEQUENCE</scope>
    <source>
        <tissue evidence="2">Shoot tissue taken approximately 20 cm above the soil surface</tissue>
    </source>
</reference>
<dbReference type="AlphaFoldDB" id="A0A0A9D9U9"/>
<organism evidence="2">
    <name type="scientific">Arundo donax</name>
    <name type="common">Giant reed</name>
    <name type="synonym">Donax arundinaceus</name>
    <dbReference type="NCBI Taxonomy" id="35708"/>
    <lineage>
        <taxon>Eukaryota</taxon>
        <taxon>Viridiplantae</taxon>
        <taxon>Streptophyta</taxon>
        <taxon>Embryophyta</taxon>
        <taxon>Tracheophyta</taxon>
        <taxon>Spermatophyta</taxon>
        <taxon>Magnoliopsida</taxon>
        <taxon>Liliopsida</taxon>
        <taxon>Poales</taxon>
        <taxon>Poaceae</taxon>
        <taxon>PACMAD clade</taxon>
        <taxon>Arundinoideae</taxon>
        <taxon>Arundineae</taxon>
        <taxon>Arundo</taxon>
    </lineage>
</organism>
<evidence type="ECO:0000313" key="2">
    <source>
        <dbReference type="EMBL" id="JAD83458.1"/>
    </source>
</evidence>
<dbReference type="EMBL" id="GBRH01214437">
    <property type="protein sequence ID" value="JAD83458.1"/>
    <property type="molecule type" value="Transcribed_RNA"/>
</dbReference>
<reference evidence="2" key="2">
    <citation type="journal article" date="2015" name="Data Brief">
        <title>Shoot transcriptome of the giant reed, Arundo donax.</title>
        <authorList>
            <person name="Barrero R.A."/>
            <person name="Guerrero F.D."/>
            <person name="Moolhuijzen P."/>
            <person name="Goolsby J.A."/>
            <person name="Tidwell J."/>
            <person name="Bellgard S.E."/>
            <person name="Bellgard M.I."/>
        </authorList>
    </citation>
    <scope>NUCLEOTIDE SEQUENCE</scope>
    <source>
        <tissue evidence="2">Shoot tissue taken approximately 20 cm above the soil surface</tissue>
    </source>
</reference>